<sequence>MNNFQQEITQYTTIYDLEERKIRVYHYQNFDTFIELDLTQELKKGEHKLIIPELFPKNTKGHQYYQMYNDADAVVKHYESLWENGTNIKDDKAKKVLEQRITHAITYIATDWAYTKKNNEGAIKIYKLIIKLFPENQDAKKILEKFLETQGKD</sequence>
<evidence type="ECO:0000313" key="2">
    <source>
        <dbReference type="Proteomes" id="UP000610931"/>
    </source>
</evidence>
<dbReference type="EMBL" id="JAELVQ010000028">
    <property type="protein sequence ID" value="MBJ6369473.1"/>
    <property type="molecule type" value="Genomic_DNA"/>
</dbReference>
<accession>A0A8J7J5Z1</accession>
<proteinExistence type="predicted"/>
<protein>
    <recommendedName>
        <fullName evidence="3">Tetratricopeptide repeat protein</fullName>
    </recommendedName>
</protein>
<dbReference type="AlphaFoldDB" id="A0A8J7J5Z1"/>
<comment type="caution">
    <text evidence="1">The sequence shown here is derived from an EMBL/GenBank/DDBJ whole genome shotgun (WGS) entry which is preliminary data.</text>
</comment>
<dbReference type="Proteomes" id="UP000610931">
    <property type="component" value="Unassembled WGS sequence"/>
</dbReference>
<dbReference type="RefSeq" id="WP_199116598.1">
    <property type="nucleotide sequence ID" value="NZ_JAELVQ010000028.1"/>
</dbReference>
<organism evidence="1 2">
    <name type="scientific">Snuella sedimenti</name>
    <dbReference type="NCBI Taxonomy" id="2798802"/>
    <lineage>
        <taxon>Bacteria</taxon>
        <taxon>Pseudomonadati</taxon>
        <taxon>Bacteroidota</taxon>
        <taxon>Flavobacteriia</taxon>
        <taxon>Flavobacteriales</taxon>
        <taxon>Flavobacteriaceae</taxon>
        <taxon>Snuella</taxon>
    </lineage>
</organism>
<gene>
    <name evidence="1" type="ORF">JF259_15375</name>
</gene>
<name>A0A8J7J5Z1_9FLAO</name>
<reference evidence="1" key="1">
    <citation type="submission" date="2020-12" db="EMBL/GenBank/DDBJ databases">
        <title>Snuella sp. nov., isolated from sediment in Incheon.</title>
        <authorList>
            <person name="Kim W."/>
        </authorList>
    </citation>
    <scope>NUCLEOTIDE SEQUENCE</scope>
    <source>
        <strain evidence="1">CAU 1569</strain>
    </source>
</reference>
<evidence type="ECO:0000313" key="1">
    <source>
        <dbReference type="EMBL" id="MBJ6369473.1"/>
    </source>
</evidence>
<keyword evidence="2" id="KW-1185">Reference proteome</keyword>
<evidence type="ECO:0008006" key="3">
    <source>
        <dbReference type="Google" id="ProtNLM"/>
    </source>
</evidence>